<keyword evidence="6" id="KW-1133">Transmembrane helix</keyword>
<evidence type="ECO:0000256" key="1">
    <source>
        <dbReference type="ARBA" id="ARBA00022723"/>
    </source>
</evidence>
<dbReference type="HOGENOM" id="CLU_031811_5_1_1"/>
<dbReference type="SUPFAM" id="SSF90229">
    <property type="entry name" value="CCCH zinc finger"/>
    <property type="match status" value="1"/>
</dbReference>
<name>W9ZWS8_FUSOX</name>
<dbReference type="Pfam" id="PF00642">
    <property type="entry name" value="zf-CCCH"/>
    <property type="match status" value="1"/>
</dbReference>
<evidence type="ECO:0000256" key="4">
    <source>
        <dbReference type="PROSITE-ProRule" id="PRU00723"/>
    </source>
</evidence>
<protein>
    <recommendedName>
        <fullName evidence="7">C3H1-type domain-containing protein</fullName>
    </recommendedName>
</protein>
<evidence type="ECO:0000259" key="7">
    <source>
        <dbReference type="PROSITE" id="PS50103"/>
    </source>
</evidence>
<sequence>MLPDEAIDRAADTLAKFRNNNALNDILDQYAKQLARGQERKPFALAVVDGHGYIFDERFVKDGEEGGSRAAKQLNDTLKDSLRRKGLESCEVMVRMYANLTGLSKTLCKSGLSGAEKRSFSSFAAGFNHSYGLADFIDAGELKENADFKLKAILRLYAENAQCKHIYFAACHDVGYVSDLIPFRGNRERFTLIRTPSLLFHKEFDRLGMNVEELPGVFRHVPLTYAYSTPQSKTSVTNISTSSKGNAVCSLYMRGNCRYGSGCRFSHGDSKTSSQNSTPSPPTVGTSTKNFASDWRHGSTHAANSNIECLPRKEDITDGFVAINADEDRLDAYLPALDPEANSSPPLNISRALSHVTAAENVAEQTAFMDMFAKELIVAIASVGKVIVVSSSGVSFFAFGGFRWA</sequence>
<proteinExistence type="predicted"/>
<feature type="domain" description="C3H1-type" evidence="7">
    <location>
        <begin position="243"/>
        <end position="270"/>
    </location>
</feature>
<dbReference type="PROSITE" id="PS50103">
    <property type="entry name" value="ZF_C3H1"/>
    <property type="match status" value="1"/>
</dbReference>
<organism evidence="8">
    <name type="scientific">Fusarium oxysporum f. sp. melonis 26406</name>
    <dbReference type="NCBI Taxonomy" id="1089452"/>
    <lineage>
        <taxon>Eukaryota</taxon>
        <taxon>Fungi</taxon>
        <taxon>Dikarya</taxon>
        <taxon>Ascomycota</taxon>
        <taxon>Pezizomycotina</taxon>
        <taxon>Sordariomycetes</taxon>
        <taxon>Hypocreomycetidae</taxon>
        <taxon>Hypocreales</taxon>
        <taxon>Nectriaceae</taxon>
        <taxon>Fusarium</taxon>
        <taxon>Fusarium oxysporum species complex</taxon>
    </lineage>
</organism>
<dbReference type="Pfam" id="PF25540">
    <property type="entry name" value="DUF7923"/>
    <property type="match status" value="1"/>
</dbReference>
<keyword evidence="6" id="KW-0472">Membrane</keyword>
<dbReference type="OrthoDB" id="2270193at2759"/>
<dbReference type="Proteomes" id="UP000030703">
    <property type="component" value="Unassembled WGS sequence"/>
</dbReference>
<dbReference type="PANTHER" id="PTHR37543:SF1">
    <property type="entry name" value="CCCH ZINC FINGER DNA BINDING PROTEIN (AFU_ORTHOLOGUE AFUA_5G12760)"/>
    <property type="match status" value="1"/>
</dbReference>
<dbReference type="InterPro" id="IPR057683">
    <property type="entry name" value="DUF7923"/>
</dbReference>
<gene>
    <name evidence="8" type="ORF">FOMG_17845</name>
</gene>
<dbReference type="AlphaFoldDB" id="W9ZWS8"/>
<dbReference type="EMBL" id="JH659398">
    <property type="protein sequence ID" value="EXK25511.1"/>
    <property type="molecule type" value="Genomic_DNA"/>
</dbReference>
<dbReference type="PANTHER" id="PTHR37543">
    <property type="entry name" value="CCCH ZINC FINGER DNA BINDING PROTEIN (AFU_ORTHOLOGUE AFUA_5G12760)"/>
    <property type="match status" value="1"/>
</dbReference>
<feature type="compositionally biased region" description="Low complexity" evidence="5">
    <location>
        <begin position="271"/>
        <end position="288"/>
    </location>
</feature>
<evidence type="ECO:0000256" key="6">
    <source>
        <dbReference type="SAM" id="Phobius"/>
    </source>
</evidence>
<feature type="region of interest" description="Disordered" evidence="5">
    <location>
        <begin position="268"/>
        <end position="295"/>
    </location>
</feature>
<keyword evidence="3 4" id="KW-0862">Zinc</keyword>
<reference evidence="8" key="1">
    <citation type="submission" date="2012-04" db="EMBL/GenBank/DDBJ databases">
        <title>The Genome Sequence of Fusarium oxysporum melonis.</title>
        <authorList>
            <consortium name="The Broad Institute Genome Sequencing Platform"/>
            <person name="Ma L.-J."/>
            <person name="Gale L.R."/>
            <person name="Schwartz D.C."/>
            <person name="Zhou S."/>
            <person name="Corby-Kistler H."/>
            <person name="Young S.K."/>
            <person name="Zeng Q."/>
            <person name="Gargeya S."/>
            <person name="Fitzgerald M."/>
            <person name="Haas B."/>
            <person name="Abouelleil A."/>
            <person name="Alvarado L."/>
            <person name="Arachchi H.M."/>
            <person name="Berlin A."/>
            <person name="Brown A."/>
            <person name="Chapman S.B."/>
            <person name="Chen Z."/>
            <person name="Dunbar C."/>
            <person name="Freedman E."/>
            <person name="Gearin G."/>
            <person name="Goldberg J."/>
            <person name="Griggs A."/>
            <person name="Gujja S."/>
            <person name="Heiman D."/>
            <person name="Howarth C."/>
            <person name="Larson L."/>
            <person name="Lui A."/>
            <person name="MacDonald P.J.P."/>
            <person name="Montmayeur A."/>
            <person name="Murphy C."/>
            <person name="Neiman D."/>
            <person name="Pearson M."/>
            <person name="Priest M."/>
            <person name="Roberts A."/>
            <person name="Saif S."/>
            <person name="Shea T."/>
            <person name="Shenoy N."/>
            <person name="Sisk P."/>
            <person name="Stolte C."/>
            <person name="Sykes S."/>
            <person name="Wortman J."/>
            <person name="Nusbaum C."/>
            <person name="Birren B."/>
        </authorList>
    </citation>
    <scope>NUCLEOTIDE SEQUENCE</scope>
    <source>
        <strain evidence="8">26406</strain>
    </source>
</reference>
<accession>W9ZWS8</accession>
<dbReference type="Gene3D" id="4.10.1000.10">
    <property type="entry name" value="Zinc finger, CCCH-type"/>
    <property type="match status" value="1"/>
</dbReference>
<dbReference type="SMART" id="SM00356">
    <property type="entry name" value="ZnF_C3H1"/>
    <property type="match status" value="1"/>
</dbReference>
<dbReference type="VEuPathDB" id="FungiDB:FOMG_17845"/>
<evidence type="ECO:0000256" key="2">
    <source>
        <dbReference type="ARBA" id="ARBA00022771"/>
    </source>
</evidence>
<reference evidence="8" key="2">
    <citation type="submission" date="2012-05" db="EMBL/GenBank/DDBJ databases">
        <title>Annotation of the Genome Sequence of Fusarium oxysporum f. sp. melonis 26406.</title>
        <authorList>
            <consortium name="The Broad Institute Genomics Platform"/>
            <person name="Ma L.-J."/>
            <person name="Corby-Kistler H."/>
            <person name="Broz K."/>
            <person name="Gale L.R."/>
            <person name="Jonkers W."/>
            <person name="O'Donnell K."/>
            <person name="Ploetz R."/>
            <person name="Steinberg C."/>
            <person name="Schwartz D.C."/>
            <person name="VanEtten H."/>
            <person name="Zhou S."/>
            <person name="Young S.K."/>
            <person name="Zeng Q."/>
            <person name="Gargeya S."/>
            <person name="Fitzgerald M."/>
            <person name="Abouelleil A."/>
            <person name="Alvarado L."/>
            <person name="Chapman S.B."/>
            <person name="Gainer-Dewar J."/>
            <person name="Goldberg J."/>
            <person name="Griggs A."/>
            <person name="Gujja S."/>
            <person name="Hansen M."/>
            <person name="Howarth C."/>
            <person name="Imamovic A."/>
            <person name="Ireland A."/>
            <person name="Larimer J."/>
            <person name="McCowan C."/>
            <person name="Murphy C."/>
            <person name="Pearson M."/>
            <person name="Poon T.W."/>
            <person name="Priest M."/>
            <person name="Roberts A."/>
            <person name="Saif S."/>
            <person name="Shea T."/>
            <person name="Sykes S."/>
            <person name="Wortman J."/>
            <person name="Nusbaum C."/>
            <person name="Birren B."/>
        </authorList>
    </citation>
    <scope>NUCLEOTIDE SEQUENCE</scope>
    <source>
        <strain evidence="8">26406</strain>
    </source>
</reference>
<feature type="transmembrane region" description="Helical" evidence="6">
    <location>
        <begin position="376"/>
        <end position="399"/>
    </location>
</feature>
<feature type="zinc finger region" description="C3H1-type" evidence="4">
    <location>
        <begin position="243"/>
        <end position="270"/>
    </location>
</feature>
<keyword evidence="6" id="KW-0812">Transmembrane</keyword>
<evidence type="ECO:0000256" key="5">
    <source>
        <dbReference type="SAM" id="MobiDB-lite"/>
    </source>
</evidence>
<dbReference type="GO" id="GO:0008270">
    <property type="term" value="F:zinc ion binding"/>
    <property type="evidence" value="ECO:0007669"/>
    <property type="project" value="UniProtKB-KW"/>
</dbReference>
<keyword evidence="1 4" id="KW-0479">Metal-binding</keyword>
<dbReference type="InterPro" id="IPR000571">
    <property type="entry name" value="Znf_CCCH"/>
</dbReference>
<keyword evidence="2 4" id="KW-0863">Zinc-finger</keyword>
<evidence type="ECO:0000313" key="8">
    <source>
        <dbReference type="EMBL" id="EXK25511.1"/>
    </source>
</evidence>
<dbReference type="InterPro" id="IPR036855">
    <property type="entry name" value="Znf_CCCH_sf"/>
</dbReference>
<evidence type="ECO:0000256" key="3">
    <source>
        <dbReference type="ARBA" id="ARBA00022833"/>
    </source>
</evidence>